<proteinExistence type="predicted"/>
<keyword evidence="2" id="KW-1185">Reference proteome</keyword>
<evidence type="ECO:0000313" key="2">
    <source>
        <dbReference type="Proteomes" id="UP000789525"/>
    </source>
</evidence>
<dbReference type="Proteomes" id="UP000789525">
    <property type="component" value="Unassembled WGS sequence"/>
</dbReference>
<dbReference type="EMBL" id="CAJVPT010013990">
    <property type="protein sequence ID" value="CAG8600751.1"/>
    <property type="molecule type" value="Genomic_DNA"/>
</dbReference>
<reference evidence="1" key="1">
    <citation type="submission" date="2021-06" db="EMBL/GenBank/DDBJ databases">
        <authorList>
            <person name="Kallberg Y."/>
            <person name="Tangrot J."/>
            <person name="Rosling A."/>
        </authorList>
    </citation>
    <scope>NUCLEOTIDE SEQUENCE</scope>
    <source>
        <strain evidence="1">CL356</strain>
    </source>
</reference>
<comment type="caution">
    <text evidence="1">The sequence shown here is derived from an EMBL/GenBank/DDBJ whole genome shotgun (WGS) entry which is preliminary data.</text>
</comment>
<gene>
    <name evidence="1" type="ORF">ACOLOM_LOCUS6671</name>
</gene>
<sequence>MDKPPYLGSDKAKSTLQATSLTPQQVVISEEYPVLLTKSKEELEDLLNNGVIYESFLMEVEQVRAMTTLKNDMMINNETSASADYNLLLCSKNTLLQEQELIQLRKTVEEKENELKELYNTLQEKIAMQQNILQRFSPSVLLTKLKSSVQQSDELSEQIASSFLSGELECDQFLKQFKEVRKVYHLRNAKVEKANNQPEILESGL</sequence>
<evidence type="ECO:0000313" key="1">
    <source>
        <dbReference type="EMBL" id="CAG8600751.1"/>
    </source>
</evidence>
<accession>A0ACA9MRM2</accession>
<protein>
    <submittedName>
        <fullName evidence="1">16232_t:CDS:1</fullName>
    </submittedName>
</protein>
<organism evidence="1 2">
    <name type="scientific">Acaulospora colombiana</name>
    <dbReference type="NCBI Taxonomy" id="27376"/>
    <lineage>
        <taxon>Eukaryota</taxon>
        <taxon>Fungi</taxon>
        <taxon>Fungi incertae sedis</taxon>
        <taxon>Mucoromycota</taxon>
        <taxon>Glomeromycotina</taxon>
        <taxon>Glomeromycetes</taxon>
        <taxon>Diversisporales</taxon>
        <taxon>Acaulosporaceae</taxon>
        <taxon>Acaulospora</taxon>
    </lineage>
</organism>
<name>A0ACA9MRM2_9GLOM</name>